<organism evidence="3 4">
    <name type="scientific">Lapillicoccus jejuensis</name>
    <dbReference type="NCBI Taxonomy" id="402171"/>
    <lineage>
        <taxon>Bacteria</taxon>
        <taxon>Bacillati</taxon>
        <taxon>Actinomycetota</taxon>
        <taxon>Actinomycetes</taxon>
        <taxon>Micrococcales</taxon>
        <taxon>Intrasporangiaceae</taxon>
        <taxon>Lapillicoccus</taxon>
    </lineage>
</organism>
<keyword evidence="4" id="KW-1185">Reference proteome</keyword>
<protein>
    <submittedName>
        <fullName evidence="3">Sulfotransferase family protein</fullName>
    </submittedName>
</protein>
<accession>A0A542DXW4</accession>
<dbReference type="GO" id="GO:0008146">
    <property type="term" value="F:sulfotransferase activity"/>
    <property type="evidence" value="ECO:0007669"/>
    <property type="project" value="InterPro"/>
</dbReference>
<gene>
    <name evidence="3" type="ORF">FB458_1002</name>
</gene>
<evidence type="ECO:0000313" key="4">
    <source>
        <dbReference type="Proteomes" id="UP000317893"/>
    </source>
</evidence>
<keyword evidence="1 3" id="KW-0808">Transferase</keyword>
<dbReference type="SUPFAM" id="SSF52540">
    <property type="entry name" value="P-loop containing nucleoside triphosphate hydrolases"/>
    <property type="match status" value="1"/>
</dbReference>
<reference evidence="3 4" key="1">
    <citation type="submission" date="2019-06" db="EMBL/GenBank/DDBJ databases">
        <title>Sequencing the genomes of 1000 actinobacteria strains.</title>
        <authorList>
            <person name="Klenk H.-P."/>
        </authorList>
    </citation>
    <scope>NUCLEOTIDE SEQUENCE [LARGE SCALE GENOMIC DNA]</scope>
    <source>
        <strain evidence="3 4">DSM 18607</strain>
    </source>
</reference>
<sequence>MTSSRPRSRNSYSMSGISVYRDGMALPDFLVIGAPKAGSTAVHAALTGHPQLFLSTPKEPKFFLSDGTPPPRERHRGPGDGHSRQEWVWKREDYERLFDAAPPGVLKGESTPFYLWDREAHVRIARALPDVRLVAVVRDPVDRAYSNWVHLRSDGLEPEADFLTACRLEEQRAAAGWAPFWRYLELGRYGEQLAHLFEHVDRERVHVIRYRELVDAPARTLDGIAAFLGVATGVVTTVPASNTHGWADDTPTNSALRRAIRAGAHAGRHLPPQAWRRRLERPLVRALQRGDEPRPRLSPAVRRQLLPAFDRDVHRLQDLLDRPFDDWLSDAGRGSFSARR</sequence>
<dbReference type="AlphaFoldDB" id="A0A542DXW4"/>
<feature type="region of interest" description="Disordered" evidence="2">
    <location>
        <begin position="63"/>
        <end position="83"/>
    </location>
</feature>
<proteinExistence type="predicted"/>
<dbReference type="Pfam" id="PF13469">
    <property type="entry name" value="Sulfotransfer_3"/>
    <property type="match status" value="1"/>
</dbReference>
<dbReference type="InterPro" id="IPR037359">
    <property type="entry name" value="NST/OST"/>
</dbReference>
<evidence type="ECO:0000256" key="2">
    <source>
        <dbReference type="SAM" id="MobiDB-lite"/>
    </source>
</evidence>
<dbReference type="Gene3D" id="3.40.50.300">
    <property type="entry name" value="P-loop containing nucleotide triphosphate hydrolases"/>
    <property type="match status" value="1"/>
</dbReference>
<name>A0A542DXW4_9MICO</name>
<evidence type="ECO:0000256" key="1">
    <source>
        <dbReference type="ARBA" id="ARBA00022679"/>
    </source>
</evidence>
<dbReference type="PANTHER" id="PTHR10605:SF56">
    <property type="entry name" value="BIFUNCTIONAL HEPARAN SULFATE N-DEACETYLASE_N-SULFOTRANSFERASE"/>
    <property type="match status" value="1"/>
</dbReference>
<dbReference type="InterPro" id="IPR027417">
    <property type="entry name" value="P-loop_NTPase"/>
</dbReference>
<dbReference type="Proteomes" id="UP000317893">
    <property type="component" value="Unassembled WGS sequence"/>
</dbReference>
<dbReference type="PANTHER" id="PTHR10605">
    <property type="entry name" value="HEPARAN SULFATE SULFOTRANSFERASE"/>
    <property type="match status" value="1"/>
</dbReference>
<dbReference type="EMBL" id="VFMN01000001">
    <property type="protein sequence ID" value="TQJ07930.1"/>
    <property type="molecule type" value="Genomic_DNA"/>
</dbReference>
<comment type="caution">
    <text evidence="3">The sequence shown here is derived from an EMBL/GenBank/DDBJ whole genome shotgun (WGS) entry which is preliminary data.</text>
</comment>
<evidence type="ECO:0000313" key="3">
    <source>
        <dbReference type="EMBL" id="TQJ07930.1"/>
    </source>
</evidence>